<name>A0A644YTV0_9ZZZZ</name>
<comment type="caution">
    <text evidence="1">The sequence shown here is derived from an EMBL/GenBank/DDBJ whole genome shotgun (WGS) entry which is preliminary data.</text>
</comment>
<proteinExistence type="predicted"/>
<evidence type="ECO:0000313" key="1">
    <source>
        <dbReference type="EMBL" id="MPM31291.1"/>
    </source>
</evidence>
<reference evidence="1" key="1">
    <citation type="submission" date="2019-08" db="EMBL/GenBank/DDBJ databases">
        <authorList>
            <person name="Kucharzyk K."/>
            <person name="Murdoch R.W."/>
            <person name="Higgins S."/>
            <person name="Loffler F."/>
        </authorList>
    </citation>
    <scope>NUCLEOTIDE SEQUENCE</scope>
</reference>
<sequence>MDSACRRPCAAAGRGALGAGASSRPSQFCRPRRCRSASALSLAPQVTRSSHCWRCGAVSGVLRVAASAGCESAWLMAGFVGNGAQAPSNASAASRPTRVSHGRARVRIVQPLSGWWRGIPGMGWAAFDPCRVSA</sequence>
<accession>A0A644YTV0</accession>
<dbReference type="EMBL" id="VSSQ01006029">
    <property type="protein sequence ID" value="MPM31291.1"/>
    <property type="molecule type" value="Genomic_DNA"/>
</dbReference>
<dbReference type="AlphaFoldDB" id="A0A644YTV0"/>
<protein>
    <submittedName>
        <fullName evidence="1">Uncharacterized protein</fullName>
    </submittedName>
</protein>
<gene>
    <name evidence="1" type="ORF">SDC9_77846</name>
</gene>
<organism evidence="1">
    <name type="scientific">bioreactor metagenome</name>
    <dbReference type="NCBI Taxonomy" id="1076179"/>
    <lineage>
        <taxon>unclassified sequences</taxon>
        <taxon>metagenomes</taxon>
        <taxon>ecological metagenomes</taxon>
    </lineage>
</organism>